<proteinExistence type="predicted"/>
<sequence>MGNIRLYKIITIIVLLIITIVAFVSSNNNNQSDGLNQDVEIFYENGIPLFKYNLNKDTKGVEIVDCIISDKNKSIKIPDEIKGYPVKAIKVYAFANIDLLQLELPDSISYIDMYAFQFSNINKLNLPKNLTIIDNYAFNKAHLKDTLIIPDSVKIIGDFAFSENEISEVVLGKNIKEIGFASFSFNKIKSLKFKDNAKNLEVIGDNAFRGAKVDIKYSVNDFEKLKVWDFNESILTDKTARMNYR</sequence>
<dbReference type="Proteomes" id="UP000516696">
    <property type="component" value="Plasmid pEGM181-2"/>
</dbReference>
<feature type="transmembrane region" description="Helical" evidence="1">
    <location>
        <begin position="6"/>
        <end position="24"/>
    </location>
</feature>
<dbReference type="Gene3D" id="3.80.10.10">
    <property type="entry name" value="Ribonuclease Inhibitor"/>
    <property type="match status" value="1"/>
</dbReference>
<dbReference type="InterPro" id="IPR026906">
    <property type="entry name" value="LRR_5"/>
</dbReference>
<keyword evidence="1" id="KW-0812">Transmembrane</keyword>
<keyword evidence="1" id="KW-1133">Transmembrane helix</keyword>
<keyword evidence="1" id="KW-0472">Membrane</keyword>
<organism evidence="2 3">
    <name type="scientific">Enterococcus gallinarum</name>
    <dbReference type="NCBI Taxonomy" id="1353"/>
    <lineage>
        <taxon>Bacteria</taxon>
        <taxon>Bacillati</taxon>
        <taxon>Bacillota</taxon>
        <taxon>Bacilli</taxon>
        <taxon>Lactobacillales</taxon>
        <taxon>Enterococcaceae</taxon>
        <taxon>Enterococcus</taxon>
    </lineage>
</organism>
<dbReference type="InterPro" id="IPR032675">
    <property type="entry name" value="LRR_dom_sf"/>
</dbReference>
<evidence type="ECO:0000313" key="3">
    <source>
        <dbReference type="Proteomes" id="UP000516696"/>
    </source>
</evidence>
<gene>
    <name evidence="2" type="ORF">EGM181_18345</name>
</gene>
<protein>
    <submittedName>
        <fullName evidence="2">Leucine-rich repeat domain-containing protein</fullName>
    </submittedName>
</protein>
<geneLocation type="plasmid" evidence="2 3">
    <name>pEGM181-2</name>
</geneLocation>
<dbReference type="EMBL" id="CP050486">
    <property type="protein sequence ID" value="QOG29273.1"/>
    <property type="molecule type" value="Genomic_DNA"/>
</dbReference>
<evidence type="ECO:0000256" key="1">
    <source>
        <dbReference type="SAM" id="Phobius"/>
    </source>
</evidence>
<reference evidence="2 3" key="1">
    <citation type="submission" date="2020-03" db="EMBL/GenBank/DDBJ databases">
        <title>Characterization of ganglioside-mimicking enterococci.</title>
        <authorList>
            <person name="Patry R.T."/>
            <person name="Nothaft H."/>
            <person name="Bridger R."/>
            <person name="Shajahan A."/>
            <person name="Huynh S."/>
            <person name="Sanchez S."/>
            <person name="Azadi P."/>
            <person name="Cooper K."/>
            <person name="Miller W.G."/>
            <person name="Parker C.T."/>
            <person name="Wells L."/>
            <person name="Szymanski C.M."/>
        </authorList>
    </citation>
    <scope>NUCLEOTIDE SEQUENCE [LARGE SCALE GENOMIC DNA]</scope>
    <source>
        <strain evidence="2 3">EGM181</strain>
        <plasmid evidence="2 3">pEGM181-2</plasmid>
    </source>
</reference>
<dbReference type="Pfam" id="PF13306">
    <property type="entry name" value="LRR_5"/>
    <property type="match status" value="1"/>
</dbReference>
<dbReference type="AlphaFoldDB" id="A0AAE7MTC1"/>
<evidence type="ECO:0000313" key="2">
    <source>
        <dbReference type="EMBL" id="QOG29273.1"/>
    </source>
</evidence>
<dbReference type="RefSeq" id="WP_192189573.1">
    <property type="nucleotide sequence ID" value="NZ_CP050486.1"/>
</dbReference>
<accession>A0AAE7MTC1</accession>
<keyword evidence="2" id="KW-0614">Plasmid</keyword>
<name>A0AAE7MTC1_ENTGA</name>